<evidence type="ECO:0000313" key="4">
    <source>
        <dbReference type="EMBL" id="KAG6389366.1"/>
    </source>
</evidence>
<dbReference type="InterPro" id="IPR046527">
    <property type="entry name" value="PIR2-like_helical"/>
</dbReference>
<accession>A0A8X8Z2E1</accession>
<evidence type="ECO:0000313" key="5">
    <source>
        <dbReference type="Proteomes" id="UP000298416"/>
    </source>
</evidence>
<dbReference type="InterPro" id="IPR046934">
    <property type="entry name" value="PIR2-like"/>
</dbReference>
<feature type="coiled-coil region" evidence="2">
    <location>
        <begin position="556"/>
        <end position="590"/>
    </location>
</feature>
<keyword evidence="1" id="KW-0863">Zinc-finger</keyword>
<evidence type="ECO:0000256" key="2">
    <source>
        <dbReference type="SAM" id="Coils"/>
    </source>
</evidence>
<dbReference type="PANTHER" id="PTHR46405:SF3">
    <property type="entry name" value="RING_U-BOX SUPERFAMILY PROTEIN"/>
    <property type="match status" value="1"/>
</dbReference>
<dbReference type="PANTHER" id="PTHR46405">
    <property type="entry name" value="OS05G0141500 PROTEIN"/>
    <property type="match status" value="1"/>
</dbReference>
<protein>
    <recommendedName>
        <fullName evidence="3">RING-type domain-containing protein</fullName>
    </recommendedName>
</protein>
<dbReference type="EMBL" id="PNBA02000020">
    <property type="protein sequence ID" value="KAG6389366.1"/>
    <property type="molecule type" value="Genomic_DNA"/>
</dbReference>
<dbReference type="Pfam" id="PF13920">
    <property type="entry name" value="zf-C3HC4_3"/>
    <property type="match status" value="1"/>
</dbReference>
<reference evidence="4" key="1">
    <citation type="submission" date="2018-01" db="EMBL/GenBank/DDBJ databases">
        <authorList>
            <person name="Mao J.F."/>
        </authorList>
    </citation>
    <scope>NUCLEOTIDE SEQUENCE</scope>
    <source>
        <strain evidence="4">Huo1</strain>
        <tissue evidence="4">Leaf</tissue>
    </source>
</reference>
<keyword evidence="1" id="KW-0479">Metal-binding</keyword>
<proteinExistence type="predicted"/>
<name>A0A8X8Z2E1_SALSN</name>
<keyword evidence="5" id="KW-1185">Reference proteome</keyword>
<evidence type="ECO:0000259" key="3">
    <source>
        <dbReference type="PROSITE" id="PS50089"/>
    </source>
</evidence>
<feature type="coiled-coil region" evidence="2">
    <location>
        <begin position="407"/>
        <end position="504"/>
    </location>
</feature>
<keyword evidence="1" id="KW-0862">Zinc</keyword>
<keyword evidence="2" id="KW-0175">Coiled coil</keyword>
<feature type="domain" description="RING-type" evidence="3">
    <location>
        <begin position="614"/>
        <end position="653"/>
    </location>
</feature>
<evidence type="ECO:0000256" key="1">
    <source>
        <dbReference type="PROSITE-ProRule" id="PRU00175"/>
    </source>
</evidence>
<gene>
    <name evidence="4" type="ORF">SASPL_150834</name>
</gene>
<dbReference type="InterPro" id="IPR001841">
    <property type="entry name" value="Znf_RING"/>
</dbReference>
<dbReference type="GO" id="GO:0008270">
    <property type="term" value="F:zinc ion binding"/>
    <property type="evidence" value="ECO:0007669"/>
    <property type="project" value="UniProtKB-KW"/>
</dbReference>
<comment type="caution">
    <text evidence="4">The sequence shown here is derived from an EMBL/GenBank/DDBJ whole genome shotgun (WGS) entry which is preliminary data.</text>
</comment>
<sequence>MTIPMPVLASSLMIAGVKINMFSTTTAIQEISNTPILIAGIIILSVTFCQGILLKLTANQEISNTLIDRRNHQFVDKHISNLNAPMSSSVFEDKGWWHLTEEQLEELLLTSLEFLYNLAINKLVEFGYVEEEALNAILRNGHCYGEMDVLNNILRNSLAYLHSGCINWISGDPVPSFTDLRQLREYSLMGLVSFLQREKPHLTKDDALWSILMSVVLVGNASAMEIALQREIECPKRFNLSPLMKCMLKRDVMMFAAGFGGIPKRFQSQSQACPGSLSGGCGTAAAVPDGNSVEFHCAKTQDVVNSAVSKFRDFNCDEKNTGQVPLDEQDFIILILVYQITYLKKQVKERKEWAHQKAIQAAKKLCCDFTELRKLRMEREETRRLKKGRKTLDDTTLEKVTEMENAVKMASDQVDDLNGLVKKLETKNAEIRAEMEASKLSASESVSSCLEVEKREKRCLKRLLAREKQKTKMQEDIAAAKQKISELQEELAQVEAATKETEVGIILLSASAYEGLHAKWRQEQQAKELVFTQLENERHLKEASKANNKTRLEDLRRKIKINFQRHKDDLQRLEQECDRLKESAQLTEAENDFWTEADILQDCSKKKVRCDRVCVICTRDEVSVVFLPCTHQVICANCNENYGKKGKDTCAYCGIPIEERIQVFGASL</sequence>
<dbReference type="InterPro" id="IPR013083">
    <property type="entry name" value="Znf_RING/FYVE/PHD"/>
</dbReference>
<dbReference type="AlphaFoldDB" id="A0A8X8Z2E1"/>
<dbReference type="Pfam" id="PF20235">
    <property type="entry name" value="PIR2-like_helical"/>
    <property type="match status" value="1"/>
</dbReference>
<organism evidence="4">
    <name type="scientific">Salvia splendens</name>
    <name type="common">Scarlet sage</name>
    <dbReference type="NCBI Taxonomy" id="180675"/>
    <lineage>
        <taxon>Eukaryota</taxon>
        <taxon>Viridiplantae</taxon>
        <taxon>Streptophyta</taxon>
        <taxon>Embryophyta</taxon>
        <taxon>Tracheophyta</taxon>
        <taxon>Spermatophyta</taxon>
        <taxon>Magnoliopsida</taxon>
        <taxon>eudicotyledons</taxon>
        <taxon>Gunneridae</taxon>
        <taxon>Pentapetalae</taxon>
        <taxon>asterids</taxon>
        <taxon>lamiids</taxon>
        <taxon>Lamiales</taxon>
        <taxon>Lamiaceae</taxon>
        <taxon>Nepetoideae</taxon>
        <taxon>Mentheae</taxon>
        <taxon>Salviinae</taxon>
        <taxon>Salvia</taxon>
        <taxon>Salvia subgen. Calosphace</taxon>
        <taxon>core Calosphace</taxon>
    </lineage>
</organism>
<dbReference type="PROSITE" id="PS50089">
    <property type="entry name" value="ZF_RING_2"/>
    <property type="match status" value="1"/>
</dbReference>
<dbReference type="Gene3D" id="3.30.40.10">
    <property type="entry name" value="Zinc/RING finger domain, C3HC4 (zinc finger)"/>
    <property type="match status" value="1"/>
</dbReference>
<reference evidence="4" key="2">
    <citation type="submission" date="2020-08" db="EMBL/GenBank/DDBJ databases">
        <title>Plant Genome Project.</title>
        <authorList>
            <person name="Zhang R.-G."/>
        </authorList>
    </citation>
    <scope>NUCLEOTIDE SEQUENCE</scope>
    <source>
        <strain evidence="4">Huo1</strain>
        <tissue evidence="4">Leaf</tissue>
    </source>
</reference>
<dbReference type="Proteomes" id="UP000298416">
    <property type="component" value="Unassembled WGS sequence"/>
</dbReference>